<evidence type="ECO:0000313" key="11">
    <source>
        <dbReference type="Proteomes" id="UP000276776"/>
    </source>
</evidence>
<feature type="transmembrane region" description="Helical" evidence="9">
    <location>
        <begin position="182"/>
        <end position="203"/>
    </location>
</feature>
<evidence type="ECO:0000256" key="5">
    <source>
        <dbReference type="ARBA" id="ARBA00022475"/>
    </source>
</evidence>
<dbReference type="OrthoDB" id="9995836at2759"/>
<accession>A0A0N5D0B4</accession>
<feature type="transmembrane region" description="Helical" evidence="9">
    <location>
        <begin position="289"/>
        <end position="311"/>
    </location>
</feature>
<feature type="transmembrane region" description="Helical" evidence="9">
    <location>
        <begin position="256"/>
        <end position="277"/>
    </location>
</feature>
<comment type="catalytic activity">
    <reaction evidence="1 9">
        <text>riboflavin(in) = riboflavin(out)</text>
        <dbReference type="Rhea" id="RHEA:35015"/>
        <dbReference type="ChEBI" id="CHEBI:57986"/>
    </reaction>
</comment>
<evidence type="ECO:0000313" key="10">
    <source>
        <dbReference type="EMBL" id="VDN03549.1"/>
    </source>
</evidence>
<dbReference type="OMA" id="NLIMLAW"/>
<reference evidence="12" key="1">
    <citation type="submission" date="2017-02" db="UniProtKB">
        <authorList>
            <consortium name="WormBaseParasite"/>
        </authorList>
    </citation>
    <scope>IDENTIFICATION</scope>
</reference>
<dbReference type="EMBL" id="UYYF01004399">
    <property type="protein sequence ID" value="VDN03549.1"/>
    <property type="molecule type" value="Genomic_DNA"/>
</dbReference>
<keyword evidence="5 9" id="KW-1003">Cell membrane</keyword>
<comment type="function">
    <text evidence="9">Plasma membrane transporter mediating the uptake by cells of the water soluble vitamin B2/riboflavin that plays a key role in biochemical oxidation-reduction reactions of the carbohydrate, lipid, and amino acid metabolism.</text>
</comment>
<protein>
    <recommendedName>
        <fullName evidence="9">Riboflavin transporter</fullName>
    </recommendedName>
</protein>
<evidence type="ECO:0000256" key="7">
    <source>
        <dbReference type="ARBA" id="ARBA00022989"/>
    </source>
</evidence>
<proteinExistence type="inferred from homology"/>
<feature type="transmembrane region" description="Helical" evidence="9">
    <location>
        <begin position="34"/>
        <end position="67"/>
    </location>
</feature>
<evidence type="ECO:0000256" key="6">
    <source>
        <dbReference type="ARBA" id="ARBA00022692"/>
    </source>
</evidence>
<comment type="subcellular location">
    <subcellularLocation>
        <location evidence="2 9">Cell membrane</location>
        <topology evidence="2 9">Multi-pass membrane protein</topology>
    </subcellularLocation>
</comment>
<evidence type="ECO:0000256" key="1">
    <source>
        <dbReference type="ARBA" id="ARBA00000215"/>
    </source>
</evidence>
<dbReference type="InterPro" id="IPR009357">
    <property type="entry name" value="Riboflavin_transptr"/>
</dbReference>
<organism evidence="12">
    <name type="scientific">Thelazia callipaeda</name>
    <name type="common">Oriental eyeworm</name>
    <name type="synonym">Parasitic nematode</name>
    <dbReference type="NCBI Taxonomy" id="103827"/>
    <lineage>
        <taxon>Eukaryota</taxon>
        <taxon>Metazoa</taxon>
        <taxon>Ecdysozoa</taxon>
        <taxon>Nematoda</taxon>
        <taxon>Chromadorea</taxon>
        <taxon>Rhabditida</taxon>
        <taxon>Spirurina</taxon>
        <taxon>Spiruromorpha</taxon>
        <taxon>Thelazioidea</taxon>
        <taxon>Thelaziidae</taxon>
        <taxon>Thelazia</taxon>
    </lineage>
</organism>
<reference evidence="10 11" key="2">
    <citation type="submission" date="2018-11" db="EMBL/GenBank/DDBJ databases">
        <authorList>
            <consortium name="Pathogen Informatics"/>
        </authorList>
    </citation>
    <scope>NUCLEOTIDE SEQUENCE [LARGE SCALE GENOMIC DNA]</scope>
</reference>
<keyword evidence="7 9" id="KW-1133">Transmembrane helix</keyword>
<dbReference type="WBParaSite" id="TCLT_0000622901-mRNA-1">
    <property type="protein sequence ID" value="TCLT_0000622901-mRNA-1"/>
    <property type="gene ID" value="TCLT_0000622901"/>
</dbReference>
<dbReference type="GO" id="GO:0005886">
    <property type="term" value="C:plasma membrane"/>
    <property type="evidence" value="ECO:0007669"/>
    <property type="project" value="UniProtKB-SubCell"/>
</dbReference>
<keyword evidence="6 9" id="KW-0812">Transmembrane</keyword>
<evidence type="ECO:0000256" key="8">
    <source>
        <dbReference type="ARBA" id="ARBA00023136"/>
    </source>
</evidence>
<sequence>MLFGSTSWLSTDSLWMELPLLTDKLPEGWNLPSYLTVIIQLFIIKISFLYLIIFHLACGTSLVFGIIYKYSKFSPSATVVIFSLLIFCSICTLLMALFWSKTLFLFGQQRSVALMVLLFGMALVNGTSNVLFMPYMAAFHPSYLTAYFVGMGLSALFPSLVSILQVVNGTAIRTKSDLNFGIMEYNCIMLGWLLLATLAFILLDRSKDGSDYLSSEKPYVAVQESSSPRVREASALNHFVEAVNDESRTFVRNFRFGLSLFLLAIVSAQMNGIIPSVQSYASLPYSQKTYHFGLTIENIISPIICFLPLVVTISSMSVLVSLTLVSSVLTGFVIILASMSPTPILLSSVWGPIIAVSIAVCAFALNSFLRTVLATVLGEGNNETRLFWGGLCMQVGSLLGSVAMFLLINIFELFVSASSCS</sequence>
<feature type="transmembrane region" description="Helical" evidence="9">
    <location>
        <begin position="344"/>
        <end position="365"/>
    </location>
</feature>
<comment type="similarity">
    <text evidence="3 9">Belongs to the riboflavin transporter family.</text>
</comment>
<dbReference type="PANTHER" id="PTHR12929">
    <property type="entry name" value="SOLUTE CARRIER FAMILY 52"/>
    <property type="match status" value="1"/>
</dbReference>
<dbReference type="GO" id="GO:0032217">
    <property type="term" value="F:riboflavin transmembrane transporter activity"/>
    <property type="evidence" value="ECO:0007669"/>
    <property type="project" value="UniProtKB-UniRule"/>
</dbReference>
<evidence type="ECO:0000313" key="12">
    <source>
        <dbReference type="WBParaSite" id="TCLT_0000622901-mRNA-1"/>
    </source>
</evidence>
<keyword evidence="8 9" id="KW-0472">Membrane</keyword>
<evidence type="ECO:0000256" key="4">
    <source>
        <dbReference type="ARBA" id="ARBA00022448"/>
    </source>
</evidence>
<dbReference type="STRING" id="103827.A0A0N5D0B4"/>
<dbReference type="Proteomes" id="UP000276776">
    <property type="component" value="Unassembled WGS sequence"/>
</dbReference>
<evidence type="ECO:0000256" key="9">
    <source>
        <dbReference type="RuleBase" id="RU368035"/>
    </source>
</evidence>
<feature type="transmembrane region" description="Helical" evidence="9">
    <location>
        <begin position="112"/>
        <end position="132"/>
    </location>
</feature>
<name>A0A0N5D0B4_THECL</name>
<dbReference type="PANTHER" id="PTHR12929:SF10">
    <property type="entry name" value="RIBOFLAVIN TRANSPORTER"/>
    <property type="match status" value="1"/>
</dbReference>
<feature type="transmembrane region" description="Helical" evidence="9">
    <location>
        <begin position="318"/>
        <end position="338"/>
    </location>
</feature>
<feature type="transmembrane region" description="Helical" evidence="9">
    <location>
        <begin position="144"/>
        <end position="167"/>
    </location>
</feature>
<gene>
    <name evidence="10" type="ORF">TCLT_LOCUS6218</name>
</gene>
<keyword evidence="4 9" id="KW-0813">Transport</keyword>
<evidence type="ECO:0000256" key="2">
    <source>
        <dbReference type="ARBA" id="ARBA00004651"/>
    </source>
</evidence>
<dbReference type="AlphaFoldDB" id="A0A0N5D0B4"/>
<feature type="transmembrane region" description="Helical" evidence="9">
    <location>
        <begin position="79"/>
        <end position="100"/>
    </location>
</feature>
<feature type="transmembrane region" description="Helical" evidence="9">
    <location>
        <begin position="386"/>
        <end position="411"/>
    </location>
</feature>
<evidence type="ECO:0000256" key="3">
    <source>
        <dbReference type="ARBA" id="ARBA00006366"/>
    </source>
</evidence>
<keyword evidence="11" id="KW-1185">Reference proteome</keyword>
<dbReference type="Pfam" id="PF06237">
    <property type="entry name" value="SLC52_ribofla_tr"/>
    <property type="match status" value="1"/>
</dbReference>